<evidence type="ECO:0000313" key="5">
    <source>
        <dbReference type="EMBL" id="HJG32076.1"/>
    </source>
</evidence>
<dbReference type="AlphaFoldDB" id="A0A921ISB9"/>
<reference evidence="5" key="1">
    <citation type="journal article" date="2021" name="PeerJ">
        <title>Extensive microbial diversity within the chicken gut microbiome revealed by metagenomics and culture.</title>
        <authorList>
            <person name="Gilroy R."/>
            <person name="Ravi A."/>
            <person name="Getino M."/>
            <person name="Pursley I."/>
            <person name="Horton D.L."/>
            <person name="Alikhan N.F."/>
            <person name="Baker D."/>
            <person name="Gharbi K."/>
            <person name="Hall N."/>
            <person name="Watson M."/>
            <person name="Adriaenssens E.M."/>
            <person name="Foster-Nyarko E."/>
            <person name="Jarju S."/>
            <person name="Secka A."/>
            <person name="Antonio M."/>
            <person name="Oren A."/>
            <person name="Chaudhuri R.R."/>
            <person name="La Ragione R."/>
            <person name="Hildebrand F."/>
            <person name="Pallen M.J."/>
        </authorList>
    </citation>
    <scope>NUCLEOTIDE SEQUENCE</scope>
    <source>
        <strain evidence="5">ChiGjej2B2-7701</strain>
    </source>
</reference>
<dbReference type="Gene3D" id="1.10.260.40">
    <property type="entry name" value="lambda repressor-like DNA-binding domains"/>
    <property type="match status" value="1"/>
</dbReference>
<evidence type="ECO:0000259" key="4">
    <source>
        <dbReference type="PROSITE" id="PS50943"/>
    </source>
</evidence>
<feature type="region of interest" description="Disordered" evidence="2">
    <location>
        <begin position="84"/>
        <end position="104"/>
    </location>
</feature>
<dbReference type="InterPro" id="IPR010982">
    <property type="entry name" value="Lambda_DNA-bd_dom_sf"/>
</dbReference>
<evidence type="ECO:0000256" key="3">
    <source>
        <dbReference type="SAM" id="Phobius"/>
    </source>
</evidence>
<dbReference type="InterPro" id="IPR001387">
    <property type="entry name" value="Cro/C1-type_HTH"/>
</dbReference>
<accession>A0A921ISB9</accession>
<organism evidence="5 6">
    <name type="scientific">Collinsella ihumii</name>
    <dbReference type="NCBI Taxonomy" id="1720204"/>
    <lineage>
        <taxon>Bacteria</taxon>
        <taxon>Bacillati</taxon>
        <taxon>Actinomycetota</taxon>
        <taxon>Coriobacteriia</taxon>
        <taxon>Coriobacteriales</taxon>
        <taxon>Coriobacteriaceae</taxon>
        <taxon>Collinsella</taxon>
    </lineage>
</organism>
<evidence type="ECO:0000256" key="1">
    <source>
        <dbReference type="ARBA" id="ARBA00023125"/>
    </source>
</evidence>
<comment type="caution">
    <text evidence="5">The sequence shown here is derived from an EMBL/GenBank/DDBJ whole genome shotgun (WGS) entry which is preliminary data.</text>
</comment>
<name>A0A921ISB9_9ACTN</name>
<dbReference type="PANTHER" id="PTHR46558">
    <property type="entry name" value="TRACRIPTIONAL REGULATORY PROTEIN-RELATED-RELATED"/>
    <property type="match status" value="1"/>
</dbReference>
<reference evidence="5" key="2">
    <citation type="submission" date="2021-09" db="EMBL/GenBank/DDBJ databases">
        <authorList>
            <person name="Gilroy R."/>
        </authorList>
    </citation>
    <scope>NUCLEOTIDE SEQUENCE</scope>
    <source>
        <strain evidence="5">ChiGjej2B2-7701</strain>
    </source>
</reference>
<dbReference type="PANTHER" id="PTHR46558:SF11">
    <property type="entry name" value="HTH-TYPE TRANSCRIPTIONAL REGULATOR XRE"/>
    <property type="match status" value="1"/>
</dbReference>
<dbReference type="Proteomes" id="UP000746751">
    <property type="component" value="Unassembled WGS sequence"/>
</dbReference>
<dbReference type="CDD" id="cd00093">
    <property type="entry name" value="HTH_XRE"/>
    <property type="match status" value="1"/>
</dbReference>
<evidence type="ECO:0000313" key="6">
    <source>
        <dbReference type="Proteomes" id="UP000746751"/>
    </source>
</evidence>
<gene>
    <name evidence="5" type="ORF">K8U80_11895</name>
</gene>
<keyword evidence="3" id="KW-0812">Transmembrane</keyword>
<dbReference type="EMBL" id="DYVF01000072">
    <property type="protein sequence ID" value="HJG32076.1"/>
    <property type="molecule type" value="Genomic_DNA"/>
</dbReference>
<dbReference type="GO" id="GO:0003677">
    <property type="term" value="F:DNA binding"/>
    <property type="evidence" value="ECO:0007669"/>
    <property type="project" value="UniProtKB-KW"/>
</dbReference>
<dbReference type="Pfam" id="PF01381">
    <property type="entry name" value="HTH_3"/>
    <property type="match status" value="1"/>
</dbReference>
<keyword evidence="3" id="KW-1133">Transmembrane helix</keyword>
<feature type="transmembrane region" description="Helical" evidence="3">
    <location>
        <begin position="113"/>
        <end position="132"/>
    </location>
</feature>
<proteinExistence type="predicted"/>
<feature type="transmembrane region" description="Helical" evidence="3">
    <location>
        <begin position="144"/>
        <end position="167"/>
    </location>
</feature>
<dbReference type="SUPFAM" id="SSF47413">
    <property type="entry name" value="lambda repressor-like DNA-binding domains"/>
    <property type="match status" value="1"/>
</dbReference>
<feature type="transmembrane region" description="Helical" evidence="3">
    <location>
        <begin position="202"/>
        <end position="224"/>
    </location>
</feature>
<dbReference type="PROSITE" id="PS50943">
    <property type="entry name" value="HTH_CROC1"/>
    <property type="match status" value="1"/>
</dbReference>
<keyword evidence="3" id="KW-0472">Membrane</keyword>
<feature type="domain" description="HTH cro/C1-type" evidence="4">
    <location>
        <begin position="23"/>
        <end position="75"/>
    </location>
</feature>
<keyword evidence="1" id="KW-0238">DNA-binding</keyword>
<sequence length="246" mass="26393">MKADTRNDRTPSVACGLAERLGARRRERGLTQGQVAVRLGISRQAVSKWEHGQSAPDLDNLARLADLFGCTVDELLGGAVSGDEPCDRHPARPQAPAMQTPAESERIASDRRFIAGATLGRGALIGLGLALMQLAHDPSPRQDAGPLACAYLVFILLCAIGLSVCNLRYTKRGGPKRIILFDLAAILMASIVPHALGGAPAVLAACGVIALALTVCSSSIYRWWLLYQRVWNPVEDLRDPWGRSAH</sequence>
<protein>
    <submittedName>
        <fullName evidence="5">Helix-turn-helix domain-containing protein</fullName>
    </submittedName>
</protein>
<feature type="transmembrane region" description="Helical" evidence="3">
    <location>
        <begin position="179"/>
        <end position="196"/>
    </location>
</feature>
<dbReference type="SMART" id="SM00530">
    <property type="entry name" value="HTH_XRE"/>
    <property type="match status" value="1"/>
</dbReference>
<evidence type="ECO:0000256" key="2">
    <source>
        <dbReference type="SAM" id="MobiDB-lite"/>
    </source>
</evidence>